<keyword evidence="3" id="KW-1185">Reference proteome</keyword>
<protein>
    <submittedName>
        <fullName evidence="2">Aldo/keto reductase family protein</fullName>
    </submittedName>
</protein>
<dbReference type="InterPro" id="IPR036812">
    <property type="entry name" value="NAD(P)_OxRdtase_dom_sf"/>
</dbReference>
<accession>A0A1I0JNI6</accession>
<dbReference type="SUPFAM" id="SSF51430">
    <property type="entry name" value="NAD(P)-linked oxidoreductase"/>
    <property type="match status" value="1"/>
</dbReference>
<feature type="domain" description="NADP-dependent oxidoreductase" evidence="1">
    <location>
        <begin position="6"/>
        <end position="61"/>
    </location>
</feature>
<gene>
    <name evidence="2" type="ORF">SAMN04489858_1354</name>
</gene>
<organism evidence="2 3">
    <name type="scientific">Paracoccus homiensis</name>
    <dbReference type="NCBI Taxonomy" id="364199"/>
    <lineage>
        <taxon>Bacteria</taxon>
        <taxon>Pseudomonadati</taxon>
        <taxon>Pseudomonadota</taxon>
        <taxon>Alphaproteobacteria</taxon>
        <taxon>Rhodobacterales</taxon>
        <taxon>Paracoccaceae</taxon>
        <taxon>Paracoccus</taxon>
    </lineage>
</organism>
<dbReference type="Gene3D" id="3.20.20.100">
    <property type="entry name" value="NADP-dependent oxidoreductase domain"/>
    <property type="match status" value="1"/>
</dbReference>
<dbReference type="STRING" id="364199.SAMN04489858_1354"/>
<evidence type="ECO:0000259" key="1">
    <source>
        <dbReference type="Pfam" id="PF00248"/>
    </source>
</evidence>
<dbReference type="OrthoDB" id="9803483at2"/>
<dbReference type="AlphaFoldDB" id="A0A1I0JNI6"/>
<reference evidence="2 3" key="1">
    <citation type="submission" date="2016-10" db="EMBL/GenBank/DDBJ databases">
        <authorList>
            <person name="de Groot N.N."/>
        </authorList>
    </citation>
    <scope>NUCLEOTIDE SEQUENCE [LARGE SCALE GENOMIC DNA]</scope>
    <source>
        <strain evidence="2 3">DSM 17862</strain>
    </source>
</reference>
<dbReference type="Pfam" id="PF00248">
    <property type="entry name" value="Aldo_ket_red"/>
    <property type="match status" value="1"/>
</dbReference>
<dbReference type="EMBL" id="FOHO01000035">
    <property type="protein sequence ID" value="SEU11327.1"/>
    <property type="molecule type" value="Genomic_DNA"/>
</dbReference>
<evidence type="ECO:0000313" key="3">
    <source>
        <dbReference type="Proteomes" id="UP000199180"/>
    </source>
</evidence>
<name>A0A1I0JNI6_9RHOB</name>
<dbReference type="InterPro" id="IPR023210">
    <property type="entry name" value="NADP_OxRdtase_dom"/>
</dbReference>
<evidence type="ECO:0000313" key="2">
    <source>
        <dbReference type="EMBL" id="SEU11327.1"/>
    </source>
</evidence>
<proteinExistence type="predicted"/>
<dbReference type="RefSeq" id="WP_139206588.1">
    <property type="nucleotide sequence ID" value="NZ_FOHO01000035.1"/>
</dbReference>
<dbReference type="Proteomes" id="UP000199180">
    <property type="component" value="Unassembled WGS sequence"/>
</dbReference>
<sequence>MSAARTAQMRGATPAQVAQAWALQKSEMSSMQVGGDSKDRIDSALSALRIRLDQDELFEIERNHTPCDPINDYTTGKRI</sequence>